<dbReference type="EMBL" id="KV407456">
    <property type="protein sequence ID" value="KZF24065.1"/>
    <property type="molecule type" value="Genomic_DNA"/>
</dbReference>
<feature type="region of interest" description="Disordered" evidence="1">
    <location>
        <begin position="23"/>
        <end position="91"/>
    </location>
</feature>
<gene>
    <name evidence="3" type="ORF">L228DRAFT_244936</name>
</gene>
<accession>A0A165HXJ9</accession>
<evidence type="ECO:0000313" key="4">
    <source>
        <dbReference type="Proteomes" id="UP000076632"/>
    </source>
</evidence>
<dbReference type="Proteomes" id="UP000076632">
    <property type="component" value="Unassembled WGS sequence"/>
</dbReference>
<feature type="signal peptide" evidence="2">
    <location>
        <begin position="1"/>
        <end position="18"/>
    </location>
</feature>
<dbReference type="AlphaFoldDB" id="A0A165HXJ9"/>
<feature type="compositionally biased region" description="Basic and acidic residues" evidence="1">
    <location>
        <begin position="27"/>
        <end position="43"/>
    </location>
</feature>
<keyword evidence="4" id="KW-1185">Reference proteome</keyword>
<dbReference type="GeneID" id="28897178"/>
<organism evidence="3 4">
    <name type="scientific">Xylona heveae (strain CBS 132557 / TC161)</name>
    <dbReference type="NCBI Taxonomy" id="1328760"/>
    <lineage>
        <taxon>Eukaryota</taxon>
        <taxon>Fungi</taxon>
        <taxon>Dikarya</taxon>
        <taxon>Ascomycota</taxon>
        <taxon>Pezizomycotina</taxon>
        <taxon>Xylonomycetes</taxon>
        <taxon>Xylonales</taxon>
        <taxon>Xylonaceae</taxon>
        <taxon>Xylona</taxon>
    </lineage>
</organism>
<sequence length="91" mass="10528">MAALVFACVFLIFDELRSFKRKRKEKKAQEKEHFEEMRAENERRVRRISGLDNNDHLPPSYEDVIRADPPVPKGVSNTSVIEHAQPAPVQI</sequence>
<dbReference type="RefSeq" id="XP_018189620.1">
    <property type="nucleotide sequence ID" value="XM_018332041.1"/>
</dbReference>
<feature type="chain" id="PRO_5007858932" evidence="2">
    <location>
        <begin position="19"/>
        <end position="91"/>
    </location>
</feature>
<reference evidence="3 4" key="1">
    <citation type="journal article" date="2016" name="Fungal Biol.">
        <title>The genome of Xylona heveae provides a window into fungal endophytism.</title>
        <authorList>
            <person name="Gazis R."/>
            <person name="Kuo A."/>
            <person name="Riley R."/>
            <person name="LaButti K."/>
            <person name="Lipzen A."/>
            <person name="Lin J."/>
            <person name="Amirebrahimi M."/>
            <person name="Hesse C.N."/>
            <person name="Spatafora J.W."/>
            <person name="Henrissat B."/>
            <person name="Hainaut M."/>
            <person name="Grigoriev I.V."/>
            <person name="Hibbett D.S."/>
        </authorList>
    </citation>
    <scope>NUCLEOTIDE SEQUENCE [LARGE SCALE GENOMIC DNA]</scope>
    <source>
        <strain evidence="3 4">TC161</strain>
    </source>
</reference>
<name>A0A165HXJ9_XYLHT</name>
<evidence type="ECO:0000256" key="1">
    <source>
        <dbReference type="SAM" id="MobiDB-lite"/>
    </source>
</evidence>
<evidence type="ECO:0000313" key="3">
    <source>
        <dbReference type="EMBL" id="KZF24065.1"/>
    </source>
</evidence>
<evidence type="ECO:0000256" key="2">
    <source>
        <dbReference type="SAM" id="SignalP"/>
    </source>
</evidence>
<protein>
    <submittedName>
        <fullName evidence="3">Uncharacterized protein</fullName>
    </submittedName>
</protein>
<proteinExistence type="predicted"/>
<keyword evidence="2" id="KW-0732">Signal</keyword>
<dbReference type="InParanoid" id="A0A165HXJ9"/>